<keyword evidence="2" id="KW-0472">Membrane</keyword>
<evidence type="ECO:0000256" key="1">
    <source>
        <dbReference type="ARBA" id="ARBA00010199"/>
    </source>
</evidence>
<evidence type="ECO:0000313" key="3">
    <source>
        <dbReference type="EMBL" id="GMN28244.1"/>
    </source>
</evidence>
<keyword evidence="4" id="KW-1185">Reference proteome</keyword>
<keyword evidence="2" id="KW-0812">Transmembrane</keyword>
<dbReference type="AlphaFoldDB" id="A0AA87Z1W3"/>
<protein>
    <submittedName>
        <fullName evidence="3">Uncharacterized protein</fullName>
    </submittedName>
</protein>
<dbReference type="GO" id="GO:0016020">
    <property type="term" value="C:membrane"/>
    <property type="evidence" value="ECO:0007669"/>
    <property type="project" value="InterPro"/>
</dbReference>
<comment type="caution">
    <text evidence="3">The sequence shown here is derived from an EMBL/GenBank/DDBJ whole genome shotgun (WGS) entry which is preliminary data.</text>
</comment>
<feature type="transmembrane region" description="Helical" evidence="2">
    <location>
        <begin position="36"/>
        <end position="56"/>
    </location>
</feature>
<proteinExistence type="inferred from homology"/>
<evidence type="ECO:0000256" key="2">
    <source>
        <dbReference type="SAM" id="Phobius"/>
    </source>
</evidence>
<evidence type="ECO:0000313" key="4">
    <source>
        <dbReference type="Proteomes" id="UP001187192"/>
    </source>
</evidence>
<gene>
    <name evidence="3" type="ORF">TIFTF001_001963</name>
</gene>
<name>A0AA87Z1W3_FICCA</name>
<dbReference type="EMBL" id="BTGU01000002">
    <property type="protein sequence ID" value="GMN28244.1"/>
    <property type="molecule type" value="Genomic_DNA"/>
</dbReference>
<keyword evidence="2" id="KW-1133">Transmembrane helix</keyword>
<dbReference type="GO" id="GO:0015297">
    <property type="term" value="F:antiporter activity"/>
    <property type="evidence" value="ECO:0007669"/>
    <property type="project" value="InterPro"/>
</dbReference>
<dbReference type="Pfam" id="PF01554">
    <property type="entry name" value="MatE"/>
    <property type="match status" value="1"/>
</dbReference>
<sequence length="245" mass="26390">MRFAVPSAIMACLECWSFEPLILVAGTPPNSKLETSVLSICFTTTSLHFLIAYGISAAASTRVSNQLGAGNPKSAQAAVYAGVILTVVEAVIVGIILFCCRSVLGYAYSNEKEVVDYVQEIAPLLSLSVLVDGLQTVFCVDDISSSKQGIARGSGWQHLGSYVNLAAYYLVGAPLALVLCYALHLRGVGLWIGLLTGSTVQALLLALLTSFTNWQRKAIEARERIFEQTRADNSFELEAQTIVYK</sequence>
<comment type="similarity">
    <text evidence="1">Belongs to the multi antimicrobial extrusion (MATE) (TC 2.A.66.1) family.</text>
</comment>
<feature type="transmembrane region" description="Helical" evidence="2">
    <location>
        <begin position="77"/>
        <end position="109"/>
    </location>
</feature>
<reference evidence="3" key="1">
    <citation type="submission" date="2023-07" db="EMBL/GenBank/DDBJ databases">
        <title>draft genome sequence of fig (Ficus carica).</title>
        <authorList>
            <person name="Takahashi T."/>
            <person name="Nishimura K."/>
        </authorList>
    </citation>
    <scope>NUCLEOTIDE SEQUENCE</scope>
</reference>
<dbReference type="InterPro" id="IPR002528">
    <property type="entry name" value="MATE_fam"/>
</dbReference>
<dbReference type="PANTHER" id="PTHR11206">
    <property type="entry name" value="MULTIDRUG RESISTANCE PROTEIN"/>
    <property type="match status" value="1"/>
</dbReference>
<organism evidence="3 4">
    <name type="scientific">Ficus carica</name>
    <name type="common">Common fig</name>
    <dbReference type="NCBI Taxonomy" id="3494"/>
    <lineage>
        <taxon>Eukaryota</taxon>
        <taxon>Viridiplantae</taxon>
        <taxon>Streptophyta</taxon>
        <taxon>Embryophyta</taxon>
        <taxon>Tracheophyta</taxon>
        <taxon>Spermatophyta</taxon>
        <taxon>Magnoliopsida</taxon>
        <taxon>eudicotyledons</taxon>
        <taxon>Gunneridae</taxon>
        <taxon>Pentapetalae</taxon>
        <taxon>rosids</taxon>
        <taxon>fabids</taxon>
        <taxon>Rosales</taxon>
        <taxon>Moraceae</taxon>
        <taxon>Ficeae</taxon>
        <taxon>Ficus</taxon>
    </lineage>
</organism>
<feature type="transmembrane region" description="Helical" evidence="2">
    <location>
        <begin position="161"/>
        <end position="184"/>
    </location>
</feature>
<dbReference type="GO" id="GO:0042910">
    <property type="term" value="F:xenobiotic transmembrane transporter activity"/>
    <property type="evidence" value="ECO:0007669"/>
    <property type="project" value="InterPro"/>
</dbReference>
<dbReference type="Proteomes" id="UP001187192">
    <property type="component" value="Unassembled WGS sequence"/>
</dbReference>
<feature type="transmembrane region" description="Helical" evidence="2">
    <location>
        <begin position="190"/>
        <end position="214"/>
    </location>
</feature>
<accession>A0AA87Z1W3</accession>